<gene>
    <name evidence="2" type="ORF">D9613_012915</name>
</gene>
<organism evidence="2 3">
    <name type="scientific">Agrocybe pediades</name>
    <dbReference type="NCBI Taxonomy" id="84607"/>
    <lineage>
        <taxon>Eukaryota</taxon>
        <taxon>Fungi</taxon>
        <taxon>Dikarya</taxon>
        <taxon>Basidiomycota</taxon>
        <taxon>Agaricomycotina</taxon>
        <taxon>Agaricomycetes</taxon>
        <taxon>Agaricomycetidae</taxon>
        <taxon>Agaricales</taxon>
        <taxon>Agaricineae</taxon>
        <taxon>Strophariaceae</taxon>
        <taxon>Agrocybe</taxon>
    </lineage>
</organism>
<reference evidence="2 3" key="1">
    <citation type="submission" date="2019-12" db="EMBL/GenBank/DDBJ databases">
        <authorList>
            <person name="Floudas D."/>
            <person name="Bentzer J."/>
            <person name="Ahren D."/>
            <person name="Johansson T."/>
            <person name="Persson P."/>
            <person name="Tunlid A."/>
        </authorList>
    </citation>
    <scope>NUCLEOTIDE SEQUENCE [LARGE SCALE GENOMIC DNA]</scope>
    <source>
        <strain evidence="2 3">CBS 102.39</strain>
    </source>
</reference>
<keyword evidence="3" id="KW-1185">Reference proteome</keyword>
<protein>
    <submittedName>
        <fullName evidence="2">Uncharacterized protein</fullName>
    </submittedName>
</protein>
<dbReference type="AlphaFoldDB" id="A0A8H4QFG2"/>
<dbReference type="EMBL" id="JAACJL010000062">
    <property type="protein sequence ID" value="KAF4609442.1"/>
    <property type="molecule type" value="Genomic_DNA"/>
</dbReference>
<proteinExistence type="predicted"/>
<dbReference type="Proteomes" id="UP000521872">
    <property type="component" value="Unassembled WGS sequence"/>
</dbReference>
<accession>A0A8H4QFG2</accession>
<feature type="region of interest" description="Disordered" evidence="1">
    <location>
        <begin position="40"/>
        <end position="64"/>
    </location>
</feature>
<feature type="compositionally biased region" description="Polar residues" evidence="1">
    <location>
        <begin position="54"/>
        <end position="64"/>
    </location>
</feature>
<evidence type="ECO:0000313" key="2">
    <source>
        <dbReference type="EMBL" id="KAF4609442.1"/>
    </source>
</evidence>
<name>A0A8H4QFG2_9AGAR</name>
<evidence type="ECO:0000313" key="3">
    <source>
        <dbReference type="Proteomes" id="UP000521872"/>
    </source>
</evidence>
<sequence length="243" mass="27825">MLDETAQASRPDQHLWSEFASWTTGDRNWKSIVTEEGSSRGVGSIASRKRDCSSRTNIHQSQSMPLHIPGPIRDRLPPKTRKCYASSSSPASSAISAWFNFDKFCHWSWNLNAAFFEGWLDRFIRYFICCLDLLPSHMQRRPSSSFNLHITQPQGLPRHFISLLYLLLPKAEMFNSRCFRLRTGSSKREDIDLPGRVKLTWLGGGKCLRRKGASNEGVDECRLGTIKTLRDGDVRLLTIYSRR</sequence>
<evidence type="ECO:0000256" key="1">
    <source>
        <dbReference type="SAM" id="MobiDB-lite"/>
    </source>
</evidence>
<comment type="caution">
    <text evidence="2">The sequence shown here is derived from an EMBL/GenBank/DDBJ whole genome shotgun (WGS) entry which is preliminary data.</text>
</comment>